<dbReference type="InterPro" id="IPR035952">
    <property type="entry name" value="Rhomboid-like_sf"/>
</dbReference>
<evidence type="ECO:0000256" key="3">
    <source>
        <dbReference type="ARBA" id="ARBA00022692"/>
    </source>
</evidence>
<comment type="function">
    <text evidence="7">May be involved in the degradation of misfolded endoplasmic reticulum (ER) luminal proteins.</text>
</comment>
<dbReference type="AlphaFoldDB" id="A0A3S3PLT2"/>
<dbReference type="EMBL" id="NCKU01001356">
    <property type="protein sequence ID" value="RWS12333.1"/>
    <property type="molecule type" value="Genomic_DNA"/>
</dbReference>
<dbReference type="OrthoDB" id="19102at2759"/>
<evidence type="ECO:0000256" key="1">
    <source>
        <dbReference type="ARBA" id="ARBA00004477"/>
    </source>
</evidence>
<dbReference type="STRING" id="1965070.A0A3S3PLT2"/>
<evidence type="ECO:0000256" key="4">
    <source>
        <dbReference type="ARBA" id="ARBA00022824"/>
    </source>
</evidence>
<evidence type="ECO:0000313" key="11">
    <source>
        <dbReference type="EMBL" id="RWS12333.1"/>
    </source>
</evidence>
<feature type="region of interest" description="Disordered" evidence="8">
    <location>
        <begin position="226"/>
        <end position="248"/>
    </location>
</feature>
<evidence type="ECO:0000256" key="2">
    <source>
        <dbReference type="ARBA" id="ARBA00008917"/>
    </source>
</evidence>
<evidence type="ECO:0000256" key="7">
    <source>
        <dbReference type="RuleBase" id="RU363059"/>
    </source>
</evidence>
<evidence type="ECO:0000256" key="8">
    <source>
        <dbReference type="SAM" id="MobiDB-lite"/>
    </source>
</evidence>
<sequence length="248" mass="28605">MDNISNWFKSLPIFTRYWFALSVAFPVAGRLGLISPYLVILNDHFIKKFQIWRPVTALFYYPLGGGSGFHYLMNLYFLYNYSIRLETGTFNGRPADYLFLLLFNWISITIVAYWCNIMLLMDPMILSVLYIWSQLNKDVIVTFWFGTQFKAMYLPWVLLGFNMIMGGGGLFELIGIIVGHLYYFLVFKYPEMHGGSPLIETPAILYDYFPSTPGRGGIYAQPPASTAYTRQERTPGHQWGRGHTLGRS</sequence>
<feature type="transmembrane region" description="Helical" evidence="7">
    <location>
        <begin position="99"/>
        <end position="132"/>
    </location>
</feature>
<keyword evidence="4 7" id="KW-0256">Endoplasmic reticulum</keyword>
<keyword evidence="3 7" id="KW-0812">Transmembrane</keyword>
<organism evidence="11 12">
    <name type="scientific">Dinothrombium tinctorium</name>
    <dbReference type="NCBI Taxonomy" id="1965070"/>
    <lineage>
        <taxon>Eukaryota</taxon>
        <taxon>Metazoa</taxon>
        <taxon>Ecdysozoa</taxon>
        <taxon>Arthropoda</taxon>
        <taxon>Chelicerata</taxon>
        <taxon>Arachnida</taxon>
        <taxon>Acari</taxon>
        <taxon>Acariformes</taxon>
        <taxon>Trombidiformes</taxon>
        <taxon>Prostigmata</taxon>
        <taxon>Anystina</taxon>
        <taxon>Parasitengona</taxon>
        <taxon>Trombidioidea</taxon>
        <taxon>Trombidiidae</taxon>
        <taxon>Dinothrombium</taxon>
    </lineage>
</organism>
<keyword evidence="12" id="KW-1185">Reference proteome</keyword>
<dbReference type="InterPro" id="IPR007599">
    <property type="entry name" value="DER1"/>
</dbReference>
<dbReference type="EMBL" id="NCKU01002101">
    <property type="protein sequence ID" value="RWS10420.1"/>
    <property type="molecule type" value="Genomic_DNA"/>
</dbReference>
<dbReference type="PANTHER" id="PTHR11009">
    <property type="entry name" value="DER1-LIKE PROTEIN, DERLIN"/>
    <property type="match status" value="1"/>
</dbReference>
<name>A0A3S3PLT2_9ACAR</name>
<feature type="transmembrane region" description="Helical" evidence="7">
    <location>
        <begin position="164"/>
        <end position="185"/>
    </location>
</feature>
<protein>
    <recommendedName>
        <fullName evidence="7">Derlin</fullName>
    </recommendedName>
</protein>
<dbReference type="SUPFAM" id="SSF144091">
    <property type="entry name" value="Rhomboid-like"/>
    <property type="match status" value="1"/>
</dbReference>
<dbReference type="EMBL" id="NCKU01002597">
    <property type="protein sequence ID" value="RWS09248.1"/>
    <property type="molecule type" value="Genomic_DNA"/>
</dbReference>
<evidence type="ECO:0000256" key="5">
    <source>
        <dbReference type="ARBA" id="ARBA00022989"/>
    </source>
</evidence>
<feature type="transmembrane region" description="Helical" evidence="7">
    <location>
        <begin position="17"/>
        <end position="39"/>
    </location>
</feature>
<evidence type="ECO:0000313" key="9">
    <source>
        <dbReference type="EMBL" id="RWS09248.1"/>
    </source>
</evidence>
<proteinExistence type="inferred from homology"/>
<dbReference type="Pfam" id="PF04511">
    <property type="entry name" value="DER1"/>
    <property type="match status" value="1"/>
</dbReference>
<keyword evidence="6 7" id="KW-0472">Membrane</keyword>
<comment type="caution">
    <text evidence="11">The sequence shown here is derived from an EMBL/GenBank/DDBJ whole genome shotgun (WGS) entry which is preliminary data.</text>
</comment>
<dbReference type="GO" id="GO:0006950">
    <property type="term" value="P:response to stress"/>
    <property type="evidence" value="ECO:0007669"/>
    <property type="project" value="UniProtKB-ARBA"/>
</dbReference>
<evidence type="ECO:0000313" key="12">
    <source>
        <dbReference type="Proteomes" id="UP000285301"/>
    </source>
</evidence>
<comment type="similarity">
    <text evidence="2 7">Belongs to the derlin family.</text>
</comment>
<dbReference type="Proteomes" id="UP000285301">
    <property type="component" value="Unassembled WGS sequence"/>
</dbReference>
<feature type="transmembrane region" description="Helical" evidence="7">
    <location>
        <begin position="59"/>
        <end position="79"/>
    </location>
</feature>
<accession>A0A3S3PLT2</accession>
<reference evidence="11" key="2">
    <citation type="submission" date="2018-11" db="EMBL/GenBank/DDBJ databases">
        <title>Trombidioid mite genomics.</title>
        <authorList>
            <person name="Dong X."/>
        </authorList>
    </citation>
    <scope>NUCLEOTIDE SEQUENCE</scope>
    <source>
        <strain evidence="11">UoL-WK</strain>
    </source>
</reference>
<dbReference type="GO" id="GO:0005789">
    <property type="term" value="C:endoplasmic reticulum membrane"/>
    <property type="evidence" value="ECO:0007669"/>
    <property type="project" value="UniProtKB-SubCell"/>
</dbReference>
<evidence type="ECO:0000313" key="10">
    <source>
        <dbReference type="EMBL" id="RWS10420.1"/>
    </source>
</evidence>
<gene>
    <name evidence="9" type="ORF">B4U79_03374</name>
    <name evidence="10" type="ORF">B4U79_10639</name>
    <name evidence="11" type="ORF">B4U79_13810</name>
</gene>
<comment type="subcellular location">
    <subcellularLocation>
        <location evidence="1 7">Endoplasmic reticulum membrane</location>
        <topology evidence="1 7">Multi-pass membrane protein</topology>
    </subcellularLocation>
</comment>
<keyword evidence="5 7" id="KW-1133">Transmembrane helix</keyword>
<evidence type="ECO:0000256" key="6">
    <source>
        <dbReference type="ARBA" id="ARBA00023136"/>
    </source>
</evidence>
<reference evidence="11 12" key="1">
    <citation type="journal article" date="2018" name="Gigascience">
        <title>Genomes of trombidid mites reveal novel predicted allergens and laterally-transferred genes associated with secondary metabolism.</title>
        <authorList>
            <person name="Dong X."/>
            <person name="Chaisiri K."/>
            <person name="Xia D."/>
            <person name="Armstrong S.D."/>
            <person name="Fang Y."/>
            <person name="Donnelly M.J."/>
            <person name="Kadowaki T."/>
            <person name="McGarry J.W."/>
            <person name="Darby A.C."/>
            <person name="Makepeace B.L."/>
        </authorList>
    </citation>
    <scope>NUCLEOTIDE SEQUENCE [LARGE SCALE GENOMIC DNA]</scope>
    <source>
        <strain evidence="11">UoL-WK</strain>
    </source>
</reference>